<accession>A0A0F9JS31</accession>
<evidence type="ECO:0000313" key="1">
    <source>
        <dbReference type="EMBL" id="KKM08465.1"/>
    </source>
</evidence>
<sequence length="261" mass="29423">MDDFDFKNIFDTNEPNVDWNGPDISTLPAVISLDDQLANAKLLFAKYEKHIEGLMVEARGLVVNDDITVKRATNMVATVTKLVKKLADEKQRIISGQSSFVQSVHALVLPSTKQLTSVKKEINDKIGNHEYLEILKRRKEAKRLADETAKKQAEFDRIADDAKVERVELPKMVVPVKREPVRSDAGSTSTKMVWTFEIEDWSKIDRCHLEAIGRIAMETKPKDSEHHPAINKVFKPMVVAGIRIIPGVRVFEKPVVSVRAA</sequence>
<organism evidence="1">
    <name type="scientific">marine sediment metagenome</name>
    <dbReference type="NCBI Taxonomy" id="412755"/>
    <lineage>
        <taxon>unclassified sequences</taxon>
        <taxon>metagenomes</taxon>
        <taxon>ecological metagenomes</taxon>
    </lineage>
</organism>
<comment type="caution">
    <text evidence="1">The sequence shown here is derived from an EMBL/GenBank/DDBJ whole genome shotgun (WGS) entry which is preliminary data.</text>
</comment>
<dbReference type="AlphaFoldDB" id="A0A0F9JS31"/>
<gene>
    <name evidence="1" type="ORF">LCGC14_1724150</name>
</gene>
<protein>
    <submittedName>
        <fullName evidence="1">Uncharacterized protein</fullName>
    </submittedName>
</protein>
<name>A0A0F9JS31_9ZZZZ</name>
<reference evidence="1" key="1">
    <citation type="journal article" date="2015" name="Nature">
        <title>Complex archaea that bridge the gap between prokaryotes and eukaryotes.</title>
        <authorList>
            <person name="Spang A."/>
            <person name="Saw J.H."/>
            <person name="Jorgensen S.L."/>
            <person name="Zaremba-Niedzwiedzka K."/>
            <person name="Martijn J."/>
            <person name="Lind A.E."/>
            <person name="van Eijk R."/>
            <person name="Schleper C."/>
            <person name="Guy L."/>
            <person name="Ettema T.J."/>
        </authorList>
    </citation>
    <scope>NUCLEOTIDE SEQUENCE</scope>
</reference>
<dbReference type="EMBL" id="LAZR01015559">
    <property type="protein sequence ID" value="KKM08465.1"/>
    <property type="molecule type" value="Genomic_DNA"/>
</dbReference>
<proteinExistence type="predicted"/>